<accession>A0A6D2JLP1</accession>
<dbReference type="SUPFAM" id="SSF81296">
    <property type="entry name" value="E set domains"/>
    <property type="match status" value="1"/>
</dbReference>
<evidence type="ECO:0000313" key="3">
    <source>
        <dbReference type="Proteomes" id="UP000467841"/>
    </source>
</evidence>
<evidence type="ECO:0000313" key="2">
    <source>
        <dbReference type="EMBL" id="CAA7040885.1"/>
    </source>
</evidence>
<reference evidence="2" key="1">
    <citation type="submission" date="2020-01" db="EMBL/GenBank/DDBJ databases">
        <authorList>
            <person name="Mishra B."/>
        </authorList>
    </citation>
    <scope>NUCLEOTIDE SEQUENCE [LARGE SCALE GENOMIC DNA]</scope>
</reference>
<name>A0A6D2JLP1_9BRAS</name>
<dbReference type="AlphaFoldDB" id="A0A6D2JLP1"/>
<dbReference type="InterPro" id="IPR014756">
    <property type="entry name" value="Ig_E-set"/>
</dbReference>
<dbReference type="Proteomes" id="UP000467841">
    <property type="component" value="Unassembled WGS sequence"/>
</dbReference>
<evidence type="ECO:0000256" key="1">
    <source>
        <dbReference type="SAM" id="SignalP"/>
    </source>
</evidence>
<feature type="signal peptide" evidence="1">
    <location>
        <begin position="1"/>
        <end position="23"/>
    </location>
</feature>
<proteinExistence type="predicted"/>
<organism evidence="2 3">
    <name type="scientific">Microthlaspi erraticum</name>
    <dbReference type="NCBI Taxonomy" id="1685480"/>
    <lineage>
        <taxon>Eukaryota</taxon>
        <taxon>Viridiplantae</taxon>
        <taxon>Streptophyta</taxon>
        <taxon>Embryophyta</taxon>
        <taxon>Tracheophyta</taxon>
        <taxon>Spermatophyta</taxon>
        <taxon>Magnoliopsida</taxon>
        <taxon>eudicotyledons</taxon>
        <taxon>Gunneridae</taxon>
        <taxon>Pentapetalae</taxon>
        <taxon>rosids</taxon>
        <taxon>malvids</taxon>
        <taxon>Brassicales</taxon>
        <taxon>Brassicaceae</taxon>
        <taxon>Coluteocarpeae</taxon>
        <taxon>Microthlaspi</taxon>
    </lineage>
</organism>
<sequence length="159" mass="17116">MTISHTQTLLLLLSLFFLPASHGMDFEYCNGSGYDSISVTGVKSSSVGPNNTTTISIAGSTTGGSLRVNNVVVDFRTTGEDDSIFYTKYLYINEVCTKTRCPFVSSTFELNIPLLSSPFLPPVDYKIEISLLFFATKEIVALCVAMNLPASSSPSISSA</sequence>
<feature type="chain" id="PRO_5025522932" evidence="1">
    <location>
        <begin position="24"/>
        <end position="159"/>
    </location>
</feature>
<protein>
    <submittedName>
        <fullName evidence="2">Uncharacterized protein</fullName>
    </submittedName>
</protein>
<dbReference type="EMBL" id="CACVBM020001236">
    <property type="protein sequence ID" value="CAA7040885.1"/>
    <property type="molecule type" value="Genomic_DNA"/>
</dbReference>
<keyword evidence="3" id="KW-1185">Reference proteome</keyword>
<gene>
    <name evidence="2" type="ORF">MERR_LOCUS28120</name>
</gene>
<keyword evidence="1" id="KW-0732">Signal</keyword>
<comment type="caution">
    <text evidence="2">The sequence shown here is derived from an EMBL/GenBank/DDBJ whole genome shotgun (WGS) entry which is preliminary data.</text>
</comment>